<keyword evidence="19" id="KW-1185">Reference proteome</keyword>
<feature type="binding site" evidence="14">
    <location>
        <position position="290"/>
    </location>
    <ligand>
        <name>substrate</name>
    </ligand>
</feature>
<reference evidence="18 19" key="1">
    <citation type="submission" date="2019-08" db="EMBL/GenBank/DDBJ databases">
        <title>In-depth cultivation of the pig gut microbiome towards novel bacterial diversity and tailored functional studies.</title>
        <authorList>
            <person name="Wylensek D."/>
            <person name="Hitch T.C.A."/>
            <person name="Clavel T."/>
        </authorList>
    </citation>
    <scope>NUCLEOTIDE SEQUENCE [LARGE SCALE GENOMIC DNA]</scope>
    <source>
        <strain evidence="18 19">LKV-178-WT-2G</strain>
    </source>
</reference>
<sequence>MPIIVDVYAREVLDSRGNPTVEVEVTTESGAFGRAMVPSGASTGVREALELRDGDKSRYLGKGTLTAVDNVNNIIAPAIIGMDTRAQNLIDAKMLELGGGDVFKKKLGANATLGVSMAVALAAADFYGMPLYNYFGGFNGKTLPVPMCNVINGGSHADSTVDFQEFMIMPVGAKSEREAVRMAAETFHALKTVLKSKGYNTNVGDEGGFAPSCVNGNEEPLELLVEAMEKAGYVPGKDMKIAMDVASSEFYNEEKGVYELVKSGEGTKTSDEMIDMYEAWLEKYPIISIEDGLAEGDWDGWKRMTDRLGKKVQLVGDDLFVTNPGILYEGIEKGIANAILIKVNQIGTLTETFDAIEMAKKHGYTCIVSHRSGETEDSTIADIAVGLNAGQIKTGSLSRTDRIAKYNRLIRIEDELNERGQASIAQYLGDKTFYNLADVEFKK</sequence>
<feature type="binding site" evidence="12">
    <location>
        <position position="371"/>
    </location>
    <ligand>
        <name>(2R)-2-phosphoglycerate</name>
        <dbReference type="ChEBI" id="CHEBI:58289"/>
    </ligand>
</feature>
<dbReference type="EMBL" id="VUMM01000006">
    <property type="protein sequence ID" value="MSS01414.1"/>
    <property type="molecule type" value="Genomic_DNA"/>
</dbReference>
<evidence type="ECO:0000256" key="2">
    <source>
        <dbReference type="ARBA" id="ARBA00009604"/>
    </source>
</evidence>
<keyword evidence="7 12" id="KW-0479">Metal-binding</keyword>
<evidence type="ECO:0000313" key="19">
    <source>
        <dbReference type="Proteomes" id="UP000470082"/>
    </source>
</evidence>
<dbReference type="HAMAP" id="MF_00318">
    <property type="entry name" value="Enolase"/>
    <property type="match status" value="1"/>
</dbReference>
<evidence type="ECO:0000256" key="12">
    <source>
        <dbReference type="HAMAP-Rule" id="MF_00318"/>
    </source>
</evidence>
<dbReference type="AlphaFoldDB" id="A0A7X2T3B7"/>
<gene>
    <name evidence="12 18" type="primary">eno</name>
    <name evidence="18" type="ORF">FYJ50_04735</name>
</gene>
<evidence type="ECO:0000256" key="6">
    <source>
        <dbReference type="ARBA" id="ARBA00022525"/>
    </source>
</evidence>
<evidence type="ECO:0000256" key="11">
    <source>
        <dbReference type="ARBA" id="ARBA00048951"/>
    </source>
</evidence>
<dbReference type="PANTHER" id="PTHR11902">
    <property type="entry name" value="ENOLASE"/>
    <property type="match status" value="1"/>
</dbReference>
<dbReference type="RefSeq" id="WP_154459949.1">
    <property type="nucleotide sequence ID" value="NZ_VUMM01000006.1"/>
</dbReference>
<dbReference type="PIRSF" id="PIRSF001400">
    <property type="entry name" value="Enolase"/>
    <property type="match status" value="1"/>
</dbReference>
<dbReference type="Gene3D" id="3.30.390.10">
    <property type="entry name" value="Enolase-like, N-terminal domain"/>
    <property type="match status" value="1"/>
</dbReference>
<dbReference type="Pfam" id="PF00113">
    <property type="entry name" value="Enolase_C"/>
    <property type="match status" value="1"/>
</dbReference>
<dbReference type="Gene3D" id="3.20.20.120">
    <property type="entry name" value="Enolase-like C-terminal domain"/>
    <property type="match status" value="1"/>
</dbReference>
<dbReference type="PANTHER" id="PTHR11902:SF1">
    <property type="entry name" value="ENOLASE"/>
    <property type="match status" value="1"/>
</dbReference>
<dbReference type="SFLD" id="SFLDF00002">
    <property type="entry name" value="enolase"/>
    <property type="match status" value="1"/>
</dbReference>
<dbReference type="SFLD" id="SFLDS00001">
    <property type="entry name" value="Enolase"/>
    <property type="match status" value="1"/>
</dbReference>
<dbReference type="UniPathway" id="UPA00109">
    <property type="reaction ID" value="UER00187"/>
</dbReference>
<dbReference type="GO" id="GO:0009986">
    <property type="term" value="C:cell surface"/>
    <property type="evidence" value="ECO:0007669"/>
    <property type="project" value="UniProtKB-SubCell"/>
</dbReference>
<dbReference type="GO" id="GO:0000287">
    <property type="term" value="F:magnesium ion binding"/>
    <property type="evidence" value="ECO:0007669"/>
    <property type="project" value="UniProtKB-UniRule"/>
</dbReference>
<dbReference type="SMART" id="SM01193">
    <property type="entry name" value="Enolase_N"/>
    <property type="match status" value="1"/>
</dbReference>
<evidence type="ECO:0000259" key="16">
    <source>
        <dbReference type="SMART" id="SM01192"/>
    </source>
</evidence>
<name>A0A7X2T3B7_9FIRM</name>
<feature type="binding site" evidence="14">
    <location>
        <position position="165"/>
    </location>
    <ligand>
        <name>substrate</name>
    </ligand>
</feature>
<feature type="domain" description="Enolase N-terminal" evidence="17">
    <location>
        <begin position="4"/>
        <end position="135"/>
    </location>
</feature>
<dbReference type="PROSITE" id="PS00164">
    <property type="entry name" value="ENOLASE"/>
    <property type="match status" value="1"/>
</dbReference>
<dbReference type="NCBIfam" id="TIGR01060">
    <property type="entry name" value="eno"/>
    <property type="match status" value="1"/>
</dbReference>
<dbReference type="PRINTS" id="PR00148">
    <property type="entry name" value="ENOLASE"/>
</dbReference>
<dbReference type="Pfam" id="PF03952">
    <property type="entry name" value="Enolase_N"/>
    <property type="match status" value="1"/>
</dbReference>
<comment type="cofactor">
    <cofactor evidence="12">
        <name>Mg(2+)</name>
        <dbReference type="ChEBI" id="CHEBI:18420"/>
    </cofactor>
    <text evidence="12">Binds a second Mg(2+) ion via substrate during catalysis.</text>
</comment>
<feature type="binding site" evidence="12">
    <location>
        <position position="393"/>
    </location>
    <ligand>
        <name>(2R)-2-phosphoglycerate</name>
        <dbReference type="ChEBI" id="CHEBI:58289"/>
    </ligand>
</feature>
<dbReference type="Proteomes" id="UP000470082">
    <property type="component" value="Unassembled WGS sequence"/>
</dbReference>
<comment type="subcellular location">
    <subcellularLocation>
        <location evidence="12">Cytoplasm</location>
    </subcellularLocation>
    <subcellularLocation>
        <location evidence="12">Secreted</location>
    </subcellularLocation>
    <subcellularLocation>
        <location evidence="12">Cell surface</location>
    </subcellularLocation>
    <text evidence="12">Fractions of enolase are present in both the cytoplasm and on the cell surface.</text>
</comment>
<feature type="binding site" evidence="12">
    <location>
        <position position="342"/>
    </location>
    <ligand>
        <name>(2R)-2-phosphoglycerate</name>
        <dbReference type="ChEBI" id="CHEBI:58289"/>
    </ligand>
</feature>
<comment type="pathway">
    <text evidence="1 12">Carbohydrate degradation; glycolysis; pyruvate from D-glyceraldehyde 3-phosphate: step 4/5.</text>
</comment>
<proteinExistence type="inferred from homology"/>
<dbReference type="GO" id="GO:0006096">
    <property type="term" value="P:glycolytic process"/>
    <property type="evidence" value="ECO:0007669"/>
    <property type="project" value="UniProtKB-UniRule"/>
</dbReference>
<feature type="binding site" evidence="12 15">
    <location>
        <position position="244"/>
    </location>
    <ligand>
        <name>Mg(2+)</name>
        <dbReference type="ChEBI" id="CHEBI:18420"/>
    </ligand>
</feature>
<dbReference type="GO" id="GO:0000015">
    <property type="term" value="C:phosphopyruvate hydratase complex"/>
    <property type="evidence" value="ECO:0007669"/>
    <property type="project" value="InterPro"/>
</dbReference>
<evidence type="ECO:0000256" key="1">
    <source>
        <dbReference type="ARBA" id="ARBA00005031"/>
    </source>
</evidence>
<accession>A0A7X2T3B7</accession>
<dbReference type="InterPro" id="IPR000941">
    <property type="entry name" value="Enolase"/>
</dbReference>
<feature type="binding site" evidence="12 15">
    <location>
        <position position="317"/>
    </location>
    <ligand>
        <name>Mg(2+)</name>
        <dbReference type="ChEBI" id="CHEBI:18420"/>
    </ligand>
</feature>
<comment type="function">
    <text evidence="12">Catalyzes the reversible conversion of 2-phosphoglycerate (2-PG) into phosphoenolpyruvate (PEP). It is essential for the degradation of carbohydrates via glycolysis.</text>
</comment>
<feature type="active site" description="Proton donor" evidence="12 13">
    <location>
        <position position="206"/>
    </location>
</feature>
<evidence type="ECO:0000259" key="17">
    <source>
        <dbReference type="SMART" id="SM01193"/>
    </source>
</evidence>
<feature type="binding site" evidence="12">
    <location>
        <position position="164"/>
    </location>
    <ligand>
        <name>(2R)-2-phosphoglycerate</name>
        <dbReference type="ChEBI" id="CHEBI:58289"/>
    </ligand>
</feature>
<evidence type="ECO:0000313" key="18">
    <source>
        <dbReference type="EMBL" id="MSS01414.1"/>
    </source>
</evidence>
<feature type="binding site" evidence="14">
    <location>
        <position position="156"/>
    </location>
    <ligand>
        <name>substrate</name>
    </ligand>
</feature>
<comment type="cofactor">
    <cofactor evidence="15">
        <name>Mg(2+)</name>
        <dbReference type="ChEBI" id="CHEBI:18420"/>
    </cofactor>
    <text evidence="15">Mg(2+) is required for catalysis and for stabilizing the dimer.</text>
</comment>
<keyword evidence="8 12" id="KW-0460">Magnesium</keyword>
<evidence type="ECO:0000256" key="10">
    <source>
        <dbReference type="ARBA" id="ARBA00023239"/>
    </source>
</evidence>
<dbReference type="CDD" id="cd03313">
    <property type="entry name" value="enolase"/>
    <property type="match status" value="1"/>
</dbReference>
<evidence type="ECO:0000256" key="5">
    <source>
        <dbReference type="ARBA" id="ARBA00022490"/>
    </source>
</evidence>
<comment type="catalytic activity">
    <reaction evidence="11">
        <text>(2R)-2-phosphoglycerate = phosphoenolpyruvate + H2O</text>
        <dbReference type="Rhea" id="RHEA:10164"/>
        <dbReference type="ChEBI" id="CHEBI:15377"/>
        <dbReference type="ChEBI" id="CHEBI:58289"/>
        <dbReference type="ChEBI" id="CHEBI:58702"/>
        <dbReference type="EC" id="4.2.1.11"/>
    </reaction>
    <physiologicalReaction direction="left-to-right" evidence="11">
        <dbReference type="Rhea" id="RHEA:10165"/>
    </physiologicalReaction>
</comment>
<dbReference type="InterPro" id="IPR036849">
    <property type="entry name" value="Enolase-like_C_sf"/>
</dbReference>
<evidence type="ECO:0000256" key="9">
    <source>
        <dbReference type="ARBA" id="ARBA00023152"/>
    </source>
</evidence>
<dbReference type="EC" id="4.2.1.11" evidence="3 12"/>
<keyword evidence="9 12" id="KW-0324">Glycolysis</keyword>
<comment type="caution">
    <text evidence="18">The sequence shown here is derived from an EMBL/GenBank/DDBJ whole genome shotgun (WGS) entry which is preliminary data.</text>
</comment>
<dbReference type="InterPro" id="IPR020810">
    <property type="entry name" value="Enolase_C"/>
</dbReference>
<feature type="binding site" evidence="12 15">
    <location>
        <position position="290"/>
    </location>
    <ligand>
        <name>Mg(2+)</name>
        <dbReference type="ChEBI" id="CHEBI:18420"/>
    </ligand>
</feature>
<dbReference type="InterPro" id="IPR020809">
    <property type="entry name" value="Enolase_CS"/>
</dbReference>
<evidence type="ECO:0000256" key="3">
    <source>
        <dbReference type="ARBA" id="ARBA00012058"/>
    </source>
</evidence>
<dbReference type="InterPro" id="IPR020811">
    <property type="entry name" value="Enolase_N"/>
</dbReference>
<keyword evidence="5 12" id="KW-0963">Cytoplasm</keyword>
<dbReference type="FunFam" id="3.30.390.10:FF:000001">
    <property type="entry name" value="Enolase"/>
    <property type="match status" value="1"/>
</dbReference>
<dbReference type="SUPFAM" id="SSF51604">
    <property type="entry name" value="Enolase C-terminal domain-like"/>
    <property type="match status" value="1"/>
</dbReference>
<organism evidence="18 19">
    <name type="scientific">Floccifex porci</name>
    <dbReference type="NCBI Taxonomy" id="2606629"/>
    <lineage>
        <taxon>Bacteria</taxon>
        <taxon>Bacillati</taxon>
        <taxon>Bacillota</taxon>
        <taxon>Erysipelotrichia</taxon>
        <taxon>Erysipelotrichales</taxon>
        <taxon>Erysipelotrichaceae</taxon>
        <taxon>Floccifex</taxon>
    </lineage>
</organism>
<evidence type="ECO:0000256" key="7">
    <source>
        <dbReference type="ARBA" id="ARBA00022723"/>
    </source>
</evidence>
<feature type="binding site" evidence="14">
    <location>
        <position position="393"/>
    </location>
    <ligand>
        <name>substrate</name>
    </ligand>
</feature>
<evidence type="ECO:0000256" key="13">
    <source>
        <dbReference type="PIRSR" id="PIRSR001400-1"/>
    </source>
</evidence>
<dbReference type="FunFam" id="3.20.20.120:FF:000001">
    <property type="entry name" value="Enolase"/>
    <property type="match status" value="1"/>
</dbReference>
<evidence type="ECO:0000256" key="15">
    <source>
        <dbReference type="PIRSR" id="PIRSR001400-3"/>
    </source>
</evidence>
<feature type="binding site" evidence="12">
    <location>
        <position position="372"/>
    </location>
    <ligand>
        <name>(2R)-2-phosphoglycerate</name>
        <dbReference type="ChEBI" id="CHEBI:58289"/>
    </ligand>
</feature>
<evidence type="ECO:0000256" key="14">
    <source>
        <dbReference type="PIRSR" id="PIRSR001400-2"/>
    </source>
</evidence>
<feature type="active site" description="Proton acceptor" evidence="12 13">
    <location>
        <position position="342"/>
    </location>
</feature>
<protein>
    <recommendedName>
        <fullName evidence="4 12">Enolase</fullName>
        <ecNumber evidence="3 12">4.2.1.11</ecNumber>
    </recommendedName>
    <alternativeName>
        <fullName evidence="12">2-phospho-D-glycerate hydro-lyase</fullName>
    </alternativeName>
    <alternativeName>
        <fullName evidence="12">2-phosphoglycerate dehydratase</fullName>
    </alternativeName>
</protein>
<dbReference type="SMART" id="SM01192">
    <property type="entry name" value="Enolase_C"/>
    <property type="match status" value="1"/>
</dbReference>
<feature type="domain" description="Enolase C-terminal TIM barrel" evidence="16">
    <location>
        <begin position="140"/>
        <end position="435"/>
    </location>
</feature>
<keyword evidence="18" id="KW-0670">Pyruvate</keyword>
<keyword evidence="10 12" id="KW-0456">Lyase</keyword>
<keyword evidence="6 12" id="KW-0964">Secreted</keyword>
<dbReference type="SFLD" id="SFLDG00178">
    <property type="entry name" value="enolase"/>
    <property type="match status" value="1"/>
</dbReference>
<dbReference type="SUPFAM" id="SSF54826">
    <property type="entry name" value="Enolase N-terminal domain-like"/>
    <property type="match status" value="1"/>
</dbReference>
<feature type="binding site" evidence="14">
    <location>
        <begin position="369"/>
        <end position="372"/>
    </location>
    <ligand>
        <name>substrate</name>
    </ligand>
</feature>
<dbReference type="GO" id="GO:0004634">
    <property type="term" value="F:phosphopyruvate hydratase activity"/>
    <property type="evidence" value="ECO:0007669"/>
    <property type="project" value="UniProtKB-UniRule"/>
</dbReference>
<feature type="binding site" evidence="14">
    <location>
        <position position="317"/>
    </location>
    <ligand>
        <name>substrate</name>
    </ligand>
</feature>
<comment type="similarity">
    <text evidence="2 12">Belongs to the enolase family.</text>
</comment>
<evidence type="ECO:0000256" key="4">
    <source>
        <dbReference type="ARBA" id="ARBA00017068"/>
    </source>
</evidence>
<dbReference type="GO" id="GO:0005576">
    <property type="term" value="C:extracellular region"/>
    <property type="evidence" value="ECO:0007669"/>
    <property type="project" value="UniProtKB-SubCell"/>
</dbReference>
<dbReference type="InterPro" id="IPR029017">
    <property type="entry name" value="Enolase-like_N"/>
</dbReference>
<evidence type="ECO:0000256" key="8">
    <source>
        <dbReference type="ARBA" id="ARBA00022842"/>
    </source>
</evidence>